<dbReference type="SUPFAM" id="SSF47446">
    <property type="entry name" value="Signal peptide-binding domain"/>
    <property type="match status" value="1"/>
</dbReference>
<dbReference type="GO" id="GO:0005786">
    <property type="term" value="C:signal recognition particle, endoplasmic reticulum targeting"/>
    <property type="evidence" value="ECO:0007669"/>
    <property type="project" value="UniProtKB-UniRule"/>
</dbReference>
<comment type="catalytic activity">
    <reaction evidence="14">
        <text>GTP + H2O = GDP + phosphate + H(+)</text>
        <dbReference type="Rhea" id="RHEA:19669"/>
        <dbReference type="ChEBI" id="CHEBI:15377"/>
        <dbReference type="ChEBI" id="CHEBI:15378"/>
        <dbReference type="ChEBI" id="CHEBI:37565"/>
        <dbReference type="ChEBI" id="CHEBI:43474"/>
        <dbReference type="ChEBI" id="CHEBI:58189"/>
        <dbReference type="EC" id="3.6.5.4"/>
    </reaction>
    <physiologicalReaction direction="left-to-right" evidence="14">
        <dbReference type="Rhea" id="RHEA:19670"/>
    </physiologicalReaction>
</comment>
<dbReference type="InterPro" id="IPR003593">
    <property type="entry name" value="AAA+_ATPase"/>
</dbReference>
<dbReference type="SMART" id="SM00962">
    <property type="entry name" value="SRP54"/>
    <property type="match status" value="1"/>
</dbReference>
<dbReference type="CDD" id="cd17875">
    <property type="entry name" value="SRP54_G"/>
    <property type="match status" value="1"/>
</dbReference>
<dbReference type="PANTHER" id="PTHR11564:SF5">
    <property type="entry name" value="SIGNAL RECOGNITION PARTICLE SUBUNIT SRP54"/>
    <property type="match status" value="1"/>
</dbReference>
<evidence type="ECO:0000256" key="11">
    <source>
        <dbReference type="ARBA" id="ARBA00023274"/>
    </source>
</evidence>
<comment type="function">
    <text evidence="13 15">Component of the signal recognition particle (SRP) complex, a ribonucleoprotein complex that mediates the cotranslational targeting of secretory and membrane proteins to the endoplasmic reticulum (ER). As part of the SRP complex, associates with the SRP receptor (SR) component SRPRA to target secretory proteins to the endoplasmic reticulum membrane. Binds to the signal sequence of presecretory proteins when they emerge from the ribosomes. Displays basal GTPase activity, and stimulates reciprocal GTPase activation of the SR subunit SRPRA. Forms a guanosine 5'-triphosphate (GTP)-dependent complex with the SR subunit SRPRA. SR compaction and GTPase mediated rearrangement of SR drive SRP-mediated cotranslational protein translocation into the ER. Requires the presence of SRP9/SRP14 and/or SRP19 to stably interact with RNA.</text>
</comment>
<dbReference type="EMBL" id="JALJOU010000040">
    <property type="protein sequence ID" value="KAK9832583.1"/>
    <property type="molecule type" value="Genomic_DNA"/>
</dbReference>
<evidence type="ECO:0000256" key="4">
    <source>
        <dbReference type="ARBA" id="ARBA00022490"/>
    </source>
</evidence>
<comment type="domain">
    <text evidence="15">The NG domain, also named G domain, is a special guanosine triphosphatase (GTPase) domain, which binds GTP and forms a guanosine 5'-triphosphate (GTP)-dependent complex with a homologous NG domain in the SRP receptor subunit SRPRA. The two NG domains undergo cooperative rearrangements upon their assembly, which culminate in the reciprocal activation of the GTPase activity of one another. SRP receptor compaction upon binding with cargo-loaded SRP and GTPase rearrangement drive SRP-mediated cotranslational protein translocation into the ER.</text>
</comment>
<dbReference type="NCBIfam" id="TIGR01425">
    <property type="entry name" value="SRP54_euk"/>
    <property type="match status" value="1"/>
</dbReference>
<name>A0AAW1RG26_9CHLO</name>
<keyword evidence="8 15" id="KW-0694">RNA-binding</keyword>
<dbReference type="InterPro" id="IPR013822">
    <property type="entry name" value="Signal_recog_particl_SRP54_hlx"/>
</dbReference>
<dbReference type="InterPro" id="IPR004125">
    <property type="entry name" value="Signal_recog_particle_SRP54_M"/>
</dbReference>
<accession>A0AAW1RG26</accession>
<dbReference type="InterPro" id="IPR036225">
    <property type="entry name" value="SRP/SRP_N"/>
</dbReference>
<dbReference type="InterPro" id="IPR042101">
    <property type="entry name" value="SRP54_N_sf"/>
</dbReference>
<dbReference type="Proteomes" id="UP001445335">
    <property type="component" value="Unassembled WGS sequence"/>
</dbReference>
<reference evidence="17 18" key="1">
    <citation type="journal article" date="2024" name="Nat. Commun.">
        <title>Phylogenomics reveals the evolutionary origins of lichenization in chlorophyte algae.</title>
        <authorList>
            <person name="Puginier C."/>
            <person name="Libourel C."/>
            <person name="Otte J."/>
            <person name="Skaloud P."/>
            <person name="Haon M."/>
            <person name="Grisel S."/>
            <person name="Petersen M."/>
            <person name="Berrin J.G."/>
            <person name="Delaux P.M."/>
            <person name="Dal Grande F."/>
            <person name="Keller J."/>
        </authorList>
    </citation>
    <scope>NUCLEOTIDE SEQUENCE [LARGE SCALE GENOMIC DNA]</scope>
    <source>
        <strain evidence="17 18">SAG 245.80</strain>
    </source>
</reference>
<gene>
    <name evidence="17" type="ORF">WJX81_000924</name>
</gene>
<dbReference type="Gene3D" id="3.40.50.300">
    <property type="entry name" value="P-loop containing nucleotide triphosphate hydrolases"/>
    <property type="match status" value="1"/>
</dbReference>
<keyword evidence="4 15" id="KW-0963">Cytoplasm</keyword>
<evidence type="ECO:0000259" key="16">
    <source>
        <dbReference type="PROSITE" id="PS00300"/>
    </source>
</evidence>
<dbReference type="SMART" id="SM00963">
    <property type="entry name" value="SRP54_N"/>
    <property type="match status" value="1"/>
</dbReference>
<keyword evidence="18" id="KW-1185">Reference proteome</keyword>
<dbReference type="InterPro" id="IPR036891">
    <property type="entry name" value="Signal_recog_part_SRP54_M_sf"/>
</dbReference>
<dbReference type="SMART" id="SM00382">
    <property type="entry name" value="AAA"/>
    <property type="match status" value="1"/>
</dbReference>
<dbReference type="PANTHER" id="PTHR11564">
    <property type="entry name" value="SIGNAL RECOGNITION PARTICLE 54K PROTEIN SRP54"/>
    <property type="match status" value="1"/>
</dbReference>
<dbReference type="GO" id="GO:0005829">
    <property type="term" value="C:cytosol"/>
    <property type="evidence" value="ECO:0007669"/>
    <property type="project" value="TreeGrafter"/>
</dbReference>
<dbReference type="HAMAP" id="MF_00306">
    <property type="entry name" value="SRP54"/>
    <property type="match status" value="1"/>
</dbReference>
<evidence type="ECO:0000256" key="9">
    <source>
        <dbReference type="ARBA" id="ARBA00023134"/>
    </source>
</evidence>
<keyword evidence="5 15" id="KW-0547">Nucleotide-binding</keyword>
<protein>
    <recommendedName>
        <fullName evidence="15">Signal recognition particle 54 kDa protein</fullName>
    </recommendedName>
</protein>
<comment type="caution">
    <text evidence="17">The sequence shown here is derived from an EMBL/GenBank/DDBJ whole genome shotgun (WGS) entry which is preliminary data.</text>
</comment>
<proteinExistence type="inferred from homology"/>
<dbReference type="GO" id="GO:0008312">
    <property type="term" value="F:7S RNA binding"/>
    <property type="evidence" value="ECO:0007669"/>
    <property type="project" value="UniProtKB-UniRule"/>
</dbReference>
<dbReference type="GO" id="GO:0003924">
    <property type="term" value="F:GTPase activity"/>
    <property type="evidence" value="ECO:0007669"/>
    <property type="project" value="UniProtKB-UniRule"/>
</dbReference>
<evidence type="ECO:0000313" key="18">
    <source>
        <dbReference type="Proteomes" id="UP001445335"/>
    </source>
</evidence>
<dbReference type="GO" id="GO:0030942">
    <property type="term" value="F:endoplasmic reticulum signal peptide binding"/>
    <property type="evidence" value="ECO:0007669"/>
    <property type="project" value="TreeGrafter"/>
</dbReference>
<evidence type="ECO:0000256" key="7">
    <source>
        <dbReference type="ARBA" id="ARBA00022824"/>
    </source>
</evidence>
<evidence type="ECO:0000256" key="6">
    <source>
        <dbReference type="ARBA" id="ARBA00022801"/>
    </source>
</evidence>
<dbReference type="InterPro" id="IPR006325">
    <property type="entry name" value="SRP54_euk"/>
</dbReference>
<evidence type="ECO:0000256" key="12">
    <source>
        <dbReference type="ARBA" id="ARBA00034796"/>
    </source>
</evidence>
<evidence type="ECO:0000256" key="3">
    <source>
        <dbReference type="ARBA" id="ARBA00005450"/>
    </source>
</evidence>
<keyword evidence="7 15" id="KW-0256">Endoplasmic reticulum</keyword>
<comment type="subunit">
    <text evidence="12 15">Component of a signal recognition particle (SRP) complex that consists of a 7SL RNA molecule of 300 nucleotides and six protein subunits: SRP72, SRP68, SRP54, SRP19, SRP14 and SRP9.</text>
</comment>
<dbReference type="Pfam" id="PF00448">
    <property type="entry name" value="SRP54"/>
    <property type="match status" value="1"/>
</dbReference>
<comment type="domain">
    <text evidence="15">The M domain binds the 7SL RNA in presence of SRP19 and binds the signal sequence of presecretory proteins.</text>
</comment>
<organism evidence="17 18">
    <name type="scientific">Elliptochloris bilobata</name>
    <dbReference type="NCBI Taxonomy" id="381761"/>
    <lineage>
        <taxon>Eukaryota</taxon>
        <taxon>Viridiplantae</taxon>
        <taxon>Chlorophyta</taxon>
        <taxon>core chlorophytes</taxon>
        <taxon>Trebouxiophyceae</taxon>
        <taxon>Trebouxiophyceae incertae sedis</taxon>
        <taxon>Elliptochloris clade</taxon>
        <taxon>Elliptochloris</taxon>
    </lineage>
</organism>
<dbReference type="InterPro" id="IPR000897">
    <property type="entry name" value="SRP54_GTPase_dom"/>
</dbReference>
<comment type="subcellular location">
    <subcellularLocation>
        <location evidence="2 15">Cytoplasm</location>
    </subcellularLocation>
    <subcellularLocation>
        <location evidence="1 15">Endoplasmic reticulum</location>
    </subcellularLocation>
</comment>
<keyword evidence="6" id="KW-0378">Hydrolase</keyword>
<dbReference type="Gene3D" id="1.10.260.30">
    <property type="entry name" value="Signal recognition particle, SRP54 subunit, M-domain"/>
    <property type="match status" value="1"/>
</dbReference>
<dbReference type="SUPFAM" id="SSF47364">
    <property type="entry name" value="Domain of the SRP/SRP receptor G-proteins"/>
    <property type="match status" value="1"/>
</dbReference>
<dbReference type="Pfam" id="PF02881">
    <property type="entry name" value="SRP54_N"/>
    <property type="match status" value="1"/>
</dbReference>
<evidence type="ECO:0000256" key="14">
    <source>
        <dbReference type="ARBA" id="ARBA00048157"/>
    </source>
</evidence>
<dbReference type="GO" id="GO:0005525">
    <property type="term" value="F:GTP binding"/>
    <property type="evidence" value="ECO:0007669"/>
    <property type="project" value="UniProtKB-UniRule"/>
</dbReference>
<dbReference type="FunFam" id="3.40.50.300:FF:000022">
    <property type="entry name" value="Signal recognition particle 54 kDa subunit"/>
    <property type="match status" value="1"/>
</dbReference>
<dbReference type="GO" id="GO:0005783">
    <property type="term" value="C:endoplasmic reticulum"/>
    <property type="evidence" value="ECO:0007669"/>
    <property type="project" value="UniProtKB-SubCell"/>
</dbReference>
<dbReference type="InterPro" id="IPR022941">
    <property type="entry name" value="SRP54"/>
</dbReference>
<dbReference type="GO" id="GO:0006616">
    <property type="term" value="P:SRP-dependent cotranslational protein targeting to membrane, translocation"/>
    <property type="evidence" value="ECO:0007669"/>
    <property type="project" value="TreeGrafter"/>
</dbReference>
<comment type="similarity">
    <text evidence="3 15">Belongs to the GTP-binding SRP family. SRP54 subfamily.</text>
</comment>
<evidence type="ECO:0000256" key="13">
    <source>
        <dbReference type="ARBA" id="ARBA00046020"/>
    </source>
</evidence>
<evidence type="ECO:0000256" key="8">
    <source>
        <dbReference type="ARBA" id="ARBA00022884"/>
    </source>
</evidence>
<dbReference type="AlphaFoldDB" id="A0AAW1RG26"/>
<feature type="domain" description="SRP54-type proteins GTP-binding" evidence="16">
    <location>
        <begin position="272"/>
        <end position="285"/>
    </location>
</feature>
<dbReference type="Gene3D" id="1.20.120.140">
    <property type="entry name" value="Signal recognition particle SRP54, nucleotide-binding domain"/>
    <property type="match status" value="1"/>
</dbReference>
<sequence>MVLNEMGQKISQALAFINNAETLDEKVLDACLKEICTALLQADVNAKLVFGLRTNVKIRANNADKGAGLNKRKIVEKAVADEVTSILDSGVDEKKLTDLKKGQPNVIMFVGLQGAGKTTTCTKYGAYYKKKGFKPALVCADTFRAGAFDQLKQNATKMGIPFFGSYSETDPAVIAQQGVEKFRAAKHDLIIVDTSGRHKQEEALFEEMRQVATNVQPSLVIFVMDGSIGQAAFDQAKAFKDAVEVGAVIMTKMDGHAKGGGALSAVAATKSPIIFIGTGEHMDEFERFEAKAFVGRLLGRGDWRGFVDKIQEVVPEEAKNEELMEIMQKGSFSMRILYEQFANIQKMGPVGQIMGMIPGLSNAGIKGKENEGGVRIKRFMCMMDSMTTKELDSINPKVWTETSRIMRIARGCGRHPLEVQELIEEYKRIRDLIVGNGKRPGMMKAMGKGGGARGGGMMNPHNMQNNIAQMSRMLPPDVLKKMGGAGALQGLLKQMEGAGMK</sequence>
<keyword evidence="9 15" id="KW-0342">GTP-binding</keyword>
<keyword evidence="11 15" id="KW-0687">Ribonucleoprotein</keyword>
<evidence type="ECO:0000256" key="10">
    <source>
        <dbReference type="ARBA" id="ARBA00023135"/>
    </source>
</evidence>
<evidence type="ECO:0000256" key="1">
    <source>
        <dbReference type="ARBA" id="ARBA00004240"/>
    </source>
</evidence>
<dbReference type="InterPro" id="IPR027417">
    <property type="entry name" value="P-loop_NTPase"/>
</dbReference>
<evidence type="ECO:0000256" key="15">
    <source>
        <dbReference type="RuleBase" id="RU364034"/>
    </source>
</evidence>
<evidence type="ECO:0000256" key="5">
    <source>
        <dbReference type="ARBA" id="ARBA00022741"/>
    </source>
</evidence>
<dbReference type="Pfam" id="PF02978">
    <property type="entry name" value="SRP_SPB"/>
    <property type="match status" value="1"/>
</dbReference>
<keyword evidence="10 15" id="KW-0733">Signal recognition particle</keyword>
<evidence type="ECO:0000256" key="2">
    <source>
        <dbReference type="ARBA" id="ARBA00004496"/>
    </source>
</evidence>
<dbReference type="SUPFAM" id="SSF52540">
    <property type="entry name" value="P-loop containing nucleoside triphosphate hydrolases"/>
    <property type="match status" value="1"/>
</dbReference>
<dbReference type="PROSITE" id="PS00300">
    <property type="entry name" value="SRP54"/>
    <property type="match status" value="1"/>
</dbReference>
<evidence type="ECO:0000313" key="17">
    <source>
        <dbReference type="EMBL" id="KAK9832583.1"/>
    </source>
</evidence>